<accession>A0A9P6CL77</accession>
<keyword evidence="2" id="KW-1185">Reference proteome</keyword>
<organism evidence="1 2">
    <name type="scientific">Collybia nuda</name>
    <dbReference type="NCBI Taxonomy" id="64659"/>
    <lineage>
        <taxon>Eukaryota</taxon>
        <taxon>Fungi</taxon>
        <taxon>Dikarya</taxon>
        <taxon>Basidiomycota</taxon>
        <taxon>Agaricomycotina</taxon>
        <taxon>Agaricomycetes</taxon>
        <taxon>Agaricomycetidae</taxon>
        <taxon>Agaricales</taxon>
        <taxon>Tricholomatineae</taxon>
        <taxon>Clitocybaceae</taxon>
        <taxon>Collybia</taxon>
    </lineage>
</organism>
<sequence>MSARSQCDICSGWYNPRGLGRHRAACMKKFDSAQRDAAFEQVHTTIAEEPQFGDVKIEFHPYSHRPPRIGSFEDHNPNLPQIIPDSEPWKPFQSRLDFEVAELILEGALSHSLADRLIKLIHRAAENNDLDPFTLKNGAEMSKLWEGASELLTKFTKKEFVVPYKNVDQSFEIHMRDPWDWAVDIVTDSMLAPHIVWDAQIHSSWNAELLWEIQSTLPEENEHAKVLPFIIYADKTKLSSFGTAKGYPIVARLGNLPVEIRNTDGHGGGRVVGWLPIVHEDTGETGKPGFVNFKNAVWHTAFSVFIEQVVKYSKTGCWVTCGDNIQRQLWPTILILSADYEEMSVMSLIRGNRGSHPCPICLVPQKELSDLLQTFELRTQKQSEKLFHMAKSAKTHGEAEKIIKTQGLRMVENSMWAMEKMDLHRSLSYDTLHFDDNGFYNKIPRWQDLNHFESVMNITFNDGSKNRDISKIFLFAAHDILPKDRDPSGYLLLKCLRSYLNIWMYSNFDLHTEGSIQDGCNELQRFASLMQEYESIESIDSLHEADPNDMDSGDTDEEVEGAKTKSWGFPKKHLRQHLFSNIRDKGISRNSGTKVNESMHGPIRYSYLQHSNFKDPATQILRADHYLMVANSIRSKINAKDEYLESLLFDPEDSNAIPHSIGSGFDTTEYDKLRQLGSPLKTCTFSDFEQAHEGKVAFERFRIKLGEFMTRFLTAYSIPLPGNKAVKFQTSDLITEYRYLKVKYTCTSDWKMKTDYLRCNPNFFGHPRYDYVLVSSAEPYFARLVCIFTCTIGGQDYPIALIQPFSSKIPGLSQSQKAHDADLQLYQLHESFLKQCEFVSIHTFIRGAVLIHSDETTQDGHESRDYFLFDLLDSDMFCRWRKKWENDH</sequence>
<dbReference type="AlphaFoldDB" id="A0A9P6CL77"/>
<dbReference type="EMBL" id="MU150253">
    <property type="protein sequence ID" value="KAF9464619.1"/>
    <property type="molecule type" value="Genomic_DNA"/>
</dbReference>
<dbReference type="InterPro" id="IPR041078">
    <property type="entry name" value="Plavaka"/>
</dbReference>
<reference evidence="1" key="1">
    <citation type="submission" date="2020-11" db="EMBL/GenBank/DDBJ databases">
        <authorList>
            <consortium name="DOE Joint Genome Institute"/>
            <person name="Ahrendt S."/>
            <person name="Riley R."/>
            <person name="Andreopoulos W."/>
            <person name="Labutti K."/>
            <person name="Pangilinan J."/>
            <person name="Ruiz-Duenas F.J."/>
            <person name="Barrasa J.M."/>
            <person name="Sanchez-Garcia M."/>
            <person name="Camarero S."/>
            <person name="Miyauchi S."/>
            <person name="Serrano A."/>
            <person name="Linde D."/>
            <person name="Babiker R."/>
            <person name="Drula E."/>
            <person name="Ayuso-Fernandez I."/>
            <person name="Pacheco R."/>
            <person name="Padilla G."/>
            <person name="Ferreira P."/>
            <person name="Barriuso J."/>
            <person name="Kellner H."/>
            <person name="Castanera R."/>
            <person name="Alfaro M."/>
            <person name="Ramirez L."/>
            <person name="Pisabarro A.G."/>
            <person name="Kuo A."/>
            <person name="Tritt A."/>
            <person name="Lipzen A."/>
            <person name="He G."/>
            <person name="Yan M."/>
            <person name="Ng V."/>
            <person name="Cullen D."/>
            <person name="Martin F."/>
            <person name="Rosso M.-N."/>
            <person name="Henrissat B."/>
            <person name="Hibbett D."/>
            <person name="Martinez A.T."/>
            <person name="Grigoriev I.V."/>
        </authorList>
    </citation>
    <scope>NUCLEOTIDE SEQUENCE</scope>
    <source>
        <strain evidence="1">CBS 247.69</strain>
    </source>
</reference>
<proteinExistence type="predicted"/>
<protein>
    <submittedName>
        <fullName evidence="1">Uncharacterized protein</fullName>
    </submittedName>
</protein>
<dbReference type="OrthoDB" id="3239511at2759"/>
<name>A0A9P6CL77_9AGAR</name>
<evidence type="ECO:0000313" key="2">
    <source>
        <dbReference type="Proteomes" id="UP000807353"/>
    </source>
</evidence>
<evidence type="ECO:0000313" key="1">
    <source>
        <dbReference type="EMBL" id="KAF9464619.1"/>
    </source>
</evidence>
<dbReference type="Proteomes" id="UP000807353">
    <property type="component" value="Unassembled WGS sequence"/>
</dbReference>
<gene>
    <name evidence="1" type="ORF">BDZ94DRAFT_1353444</name>
</gene>
<dbReference type="Pfam" id="PF18759">
    <property type="entry name" value="Plavaka"/>
    <property type="match status" value="1"/>
</dbReference>
<comment type="caution">
    <text evidence="1">The sequence shown here is derived from an EMBL/GenBank/DDBJ whole genome shotgun (WGS) entry which is preliminary data.</text>
</comment>